<dbReference type="Gene3D" id="3.10.280.10">
    <property type="entry name" value="Mitochondrial glycoprotein"/>
    <property type="match status" value="1"/>
</dbReference>
<evidence type="ECO:0000313" key="2">
    <source>
        <dbReference type="RefSeq" id="XP_027082993.2"/>
    </source>
</evidence>
<dbReference type="InterPro" id="IPR003428">
    <property type="entry name" value="MAM33"/>
</dbReference>
<dbReference type="Pfam" id="PF02330">
    <property type="entry name" value="MAM33"/>
    <property type="match status" value="1"/>
</dbReference>
<dbReference type="GeneID" id="113705363"/>
<keyword evidence="1" id="KW-1185">Reference proteome</keyword>
<dbReference type="PANTHER" id="PTHR10826">
    <property type="entry name" value="COMPLEMENT COMPONENT 1"/>
    <property type="match status" value="1"/>
</dbReference>
<sequence>MVGFLHTCSWRKVPLLSLFRQYQSCYFRQQILVLPCNTTITTTTTGTGSIRNFTTDKPKLGMLLVRSANLQRYCHSSGGNKIETPAAAATNSPPPFESNILRLLAAHIHHRSLYHPPHQPVTEYNGFTVEDRPGEQWITLRGKSTEDEHIKIEATMFDGSVCSPPSAAECSGEDVRLHISLLVDIWKGDGNELLELVCSAWPDSLEIQKVYIFRRDNSPIGPYMGPNVRGLKLALASGLYEFLRTRGVNDDLSLFLHEYMMNKDKGELINWLGKVKKFFET</sequence>
<dbReference type="InterPro" id="IPR036561">
    <property type="entry name" value="MAM33_sf"/>
</dbReference>
<organism evidence="1 2">
    <name type="scientific">Coffea arabica</name>
    <name type="common">Arabian coffee</name>
    <dbReference type="NCBI Taxonomy" id="13443"/>
    <lineage>
        <taxon>Eukaryota</taxon>
        <taxon>Viridiplantae</taxon>
        <taxon>Streptophyta</taxon>
        <taxon>Embryophyta</taxon>
        <taxon>Tracheophyta</taxon>
        <taxon>Spermatophyta</taxon>
        <taxon>Magnoliopsida</taxon>
        <taxon>eudicotyledons</taxon>
        <taxon>Gunneridae</taxon>
        <taxon>Pentapetalae</taxon>
        <taxon>asterids</taxon>
        <taxon>lamiids</taxon>
        <taxon>Gentianales</taxon>
        <taxon>Rubiaceae</taxon>
        <taxon>Ixoroideae</taxon>
        <taxon>Gardenieae complex</taxon>
        <taxon>Bertiereae - Coffeeae clade</taxon>
        <taxon>Coffeeae</taxon>
        <taxon>Coffea</taxon>
    </lineage>
</organism>
<reference evidence="1" key="1">
    <citation type="journal article" date="2025" name="Foods">
        <title>Unveiling the Microbial Signatures of Arabica Coffee Cherries: Insights into Ripeness Specific Diversity, Functional Traits, and Implications for Quality and Safety.</title>
        <authorList>
            <consortium name="RefSeq"/>
            <person name="Tenea G.N."/>
            <person name="Cifuentes V."/>
            <person name="Reyes P."/>
            <person name="Cevallos-Vallejos M."/>
        </authorList>
    </citation>
    <scope>NUCLEOTIDE SEQUENCE [LARGE SCALE GENOMIC DNA]</scope>
</reference>
<dbReference type="SUPFAM" id="SSF54529">
    <property type="entry name" value="Mitochondrial glycoprotein MAM33-like"/>
    <property type="match status" value="1"/>
</dbReference>
<proteinExistence type="predicted"/>
<name>A0A6P6TXA9_COFAR</name>
<accession>A0A6P6TXA9</accession>
<dbReference type="Proteomes" id="UP001652660">
    <property type="component" value="Chromosome 8e"/>
</dbReference>
<reference evidence="2" key="2">
    <citation type="submission" date="2025-08" db="UniProtKB">
        <authorList>
            <consortium name="RefSeq"/>
        </authorList>
    </citation>
    <scope>IDENTIFICATION</scope>
    <source>
        <tissue evidence="2">Leaves</tissue>
    </source>
</reference>
<protein>
    <submittedName>
        <fullName evidence="2">Uncharacterized protein At2g39795, mitochondrial</fullName>
    </submittedName>
</protein>
<dbReference type="OrthoDB" id="278212at2759"/>
<dbReference type="RefSeq" id="XP_027082993.2">
    <property type="nucleotide sequence ID" value="XM_027227192.2"/>
</dbReference>
<evidence type="ECO:0000313" key="1">
    <source>
        <dbReference type="Proteomes" id="UP001652660"/>
    </source>
</evidence>
<dbReference type="PANTHER" id="PTHR10826:SF14">
    <property type="entry name" value="MITOCHONDRIAL GLYCOPROTEIN FAMILY PROTEIN"/>
    <property type="match status" value="1"/>
</dbReference>
<gene>
    <name evidence="2" type="primary">LOC113705363</name>
</gene>